<evidence type="ECO:0000259" key="2">
    <source>
        <dbReference type="Pfam" id="PF13248"/>
    </source>
</evidence>
<evidence type="ECO:0000313" key="4">
    <source>
        <dbReference type="Proteomes" id="UP000320176"/>
    </source>
</evidence>
<evidence type="ECO:0000256" key="1">
    <source>
        <dbReference type="SAM" id="MobiDB-lite"/>
    </source>
</evidence>
<dbReference type="EMBL" id="SJPN01000006">
    <property type="protein sequence ID" value="TWT98520.1"/>
    <property type="molecule type" value="Genomic_DNA"/>
</dbReference>
<name>A0A5C6AGD9_9BACT</name>
<protein>
    <recommendedName>
        <fullName evidence="2">Putative zinc-ribbon domain-containing protein</fullName>
    </recommendedName>
</protein>
<keyword evidence="4" id="KW-1185">Reference proteome</keyword>
<comment type="caution">
    <text evidence="3">The sequence shown here is derived from an EMBL/GenBank/DDBJ whole genome shotgun (WGS) entry which is preliminary data.</text>
</comment>
<feature type="region of interest" description="Disordered" evidence="1">
    <location>
        <begin position="40"/>
        <end position="61"/>
    </location>
</feature>
<feature type="domain" description="Putative zinc-ribbon" evidence="2">
    <location>
        <begin position="13"/>
        <end position="37"/>
    </location>
</feature>
<dbReference type="Proteomes" id="UP000320176">
    <property type="component" value="Unassembled WGS sequence"/>
</dbReference>
<accession>A0A5C6AGD9</accession>
<dbReference type="RefSeq" id="WP_146522084.1">
    <property type="nucleotide sequence ID" value="NZ_CP151726.1"/>
</dbReference>
<dbReference type="AlphaFoldDB" id="A0A5C6AGD9"/>
<organism evidence="3 4">
    <name type="scientific">Stieleria varia</name>
    <dbReference type="NCBI Taxonomy" id="2528005"/>
    <lineage>
        <taxon>Bacteria</taxon>
        <taxon>Pseudomonadati</taxon>
        <taxon>Planctomycetota</taxon>
        <taxon>Planctomycetia</taxon>
        <taxon>Pirellulales</taxon>
        <taxon>Pirellulaceae</taxon>
        <taxon>Stieleria</taxon>
    </lineage>
</organism>
<sequence length="61" mass="6733">MSIENPDQSSLNHVRCPGCGKWVDDRAPACPECGEKIYVETPGDITPTKHPQLPMNRADEP</sequence>
<reference evidence="3 4" key="1">
    <citation type="submission" date="2019-02" db="EMBL/GenBank/DDBJ databases">
        <title>Deep-cultivation of Planctomycetes and their phenomic and genomic characterization uncovers novel biology.</title>
        <authorList>
            <person name="Wiegand S."/>
            <person name="Jogler M."/>
            <person name="Boedeker C."/>
            <person name="Pinto D."/>
            <person name="Vollmers J."/>
            <person name="Rivas-Marin E."/>
            <person name="Kohn T."/>
            <person name="Peeters S.H."/>
            <person name="Heuer A."/>
            <person name="Rast P."/>
            <person name="Oberbeckmann S."/>
            <person name="Bunk B."/>
            <person name="Jeske O."/>
            <person name="Meyerdierks A."/>
            <person name="Storesund J.E."/>
            <person name="Kallscheuer N."/>
            <person name="Luecker S."/>
            <person name="Lage O.M."/>
            <person name="Pohl T."/>
            <person name="Merkel B.J."/>
            <person name="Hornburger P."/>
            <person name="Mueller R.-W."/>
            <person name="Bruemmer F."/>
            <person name="Labrenz M."/>
            <person name="Spormann A.M."/>
            <person name="Op Den Camp H."/>
            <person name="Overmann J."/>
            <person name="Amann R."/>
            <person name="Jetten M.S.M."/>
            <person name="Mascher T."/>
            <person name="Medema M.H."/>
            <person name="Devos D.P."/>
            <person name="Kaster A.-K."/>
            <person name="Ovreas L."/>
            <person name="Rohde M."/>
            <person name="Galperin M.Y."/>
            <person name="Jogler C."/>
        </authorList>
    </citation>
    <scope>NUCLEOTIDE SEQUENCE [LARGE SCALE GENOMIC DNA]</scope>
    <source>
        <strain evidence="3 4">Pla52n</strain>
    </source>
</reference>
<dbReference type="Pfam" id="PF13248">
    <property type="entry name" value="Zn_ribbon_3"/>
    <property type="match status" value="1"/>
</dbReference>
<evidence type="ECO:0000313" key="3">
    <source>
        <dbReference type="EMBL" id="TWT98520.1"/>
    </source>
</evidence>
<dbReference type="OrthoDB" id="290367at2"/>
<gene>
    <name evidence="3" type="ORF">Pla52n_50360</name>
</gene>
<dbReference type="InterPro" id="IPR059113">
    <property type="entry name" value="Znf_ribbon"/>
</dbReference>
<proteinExistence type="predicted"/>